<organism evidence="2 3">
    <name type="scientific">Fuscovulum blasticum DSM 2131</name>
    <dbReference type="NCBI Taxonomy" id="1188250"/>
    <lineage>
        <taxon>Bacteria</taxon>
        <taxon>Pseudomonadati</taxon>
        <taxon>Pseudomonadota</taxon>
        <taxon>Alphaproteobacteria</taxon>
        <taxon>Rhodobacterales</taxon>
        <taxon>Paracoccaceae</taxon>
        <taxon>Pseudogemmobacter</taxon>
    </lineage>
</organism>
<evidence type="ECO:0000259" key="1">
    <source>
        <dbReference type="Pfam" id="PF16976"/>
    </source>
</evidence>
<proteinExistence type="predicted"/>
<name>A0A2T4J476_FUSBL</name>
<dbReference type="NCBIfam" id="TIGR03177">
    <property type="entry name" value="pilus_cpaB"/>
    <property type="match status" value="1"/>
</dbReference>
<dbReference type="RefSeq" id="WP_107674785.1">
    <property type="nucleotide sequence ID" value="NZ_PZKE01000032.1"/>
</dbReference>
<gene>
    <name evidence="2" type="primary">cpaB</name>
    <name evidence="2" type="ORF">C5F44_17060</name>
</gene>
<comment type="caution">
    <text evidence="2">The sequence shown here is derived from an EMBL/GenBank/DDBJ whole genome shotgun (WGS) entry which is preliminary data.</text>
</comment>
<evidence type="ECO:0000313" key="2">
    <source>
        <dbReference type="EMBL" id="PTE12709.1"/>
    </source>
</evidence>
<dbReference type="InterPro" id="IPR031571">
    <property type="entry name" value="RcpC_dom"/>
</dbReference>
<dbReference type="AlphaFoldDB" id="A0A2T4J476"/>
<feature type="domain" description="Flp pilus assembly protein RcpC/CpaB" evidence="1">
    <location>
        <begin position="142"/>
        <end position="244"/>
    </location>
</feature>
<sequence length="299" mass="31897">MRAVFALVLVLGVALAGLAVYMTQNLMSQSQSELARAQAYFDKTGRLVEVYAVAKPLKFGDPITKADVKVVYAQEKALPQGAFRVSAQTASDTNAAPASEGGKPLPLLFPPNADKPRFVTRSMVENEIVLVSRVTEPGSVAGLTDKIAPGMRAFQIKVDVASGVAGFVMPDDLIDVYWTGSADGDGEVTRLIEAAVRVMAVDQSSDESEVNKNEMARTVTVAVTPEQVARLAQAQATGRMSMSLIGRGTEETADLVQVDKNALLGIERKEVVKTEAPEVCTVKTRKGAEVVDIQIPCND</sequence>
<dbReference type="InterPro" id="IPR017592">
    <property type="entry name" value="Pilus_assmbl_Flp-typ_CpaB"/>
</dbReference>
<evidence type="ECO:0000313" key="3">
    <source>
        <dbReference type="Proteomes" id="UP000241362"/>
    </source>
</evidence>
<keyword evidence="3" id="KW-1185">Reference proteome</keyword>
<dbReference type="Pfam" id="PF16976">
    <property type="entry name" value="RcpC"/>
    <property type="match status" value="1"/>
</dbReference>
<accession>A0A2T4J476</accession>
<dbReference type="EMBL" id="PZKE01000032">
    <property type="protein sequence ID" value="PTE12709.1"/>
    <property type="molecule type" value="Genomic_DNA"/>
</dbReference>
<protein>
    <submittedName>
        <fullName evidence="2">Flp pilus assembly protein CpaB</fullName>
    </submittedName>
</protein>
<reference evidence="2 3" key="1">
    <citation type="submission" date="2018-03" db="EMBL/GenBank/DDBJ databases">
        <title>Rhodobacter blasticus.</title>
        <authorList>
            <person name="Meyer T.E."/>
            <person name="Miller S."/>
            <person name="Lodha T."/>
            <person name="Gandham S."/>
            <person name="Chintalapati S."/>
            <person name="Chintalapati V.R."/>
        </authorList>
    </citation>
    <scope>NUCLEOTIDE SEQUENCE [LARGE SCALE GENOMIC DNA]</scope>
    <source>
        <strain evidence="2 3">DSM 2131</strain>
    </source>
</reference>
<dbReference type="Proteomes" id="UP000241362">
    <property type="component" value="Unassembled WGS sequence"/>
</dbReference>